<feature type="domain" description="N-acetyltransferase" evidence="1">
    <location>
        <begin position="57"/>
        <end position="145"/>
    </location>
</feature>
<dbReference type="InterPro" id="IPR000182">
    <property type="entry name" value="GNAT_dom"/>
</dbReference>
<dbReference type="AlphaFoldDB" id="A0A426Q0Y9"/>
<dbReference type="CDD" id="cd04301">
    <property type="entry name" value="NAT_SF"/>
    <property type="match status" value="1"/>
</dbReference>
<dbReference type="GO" id="GO:0016747">
    <property type="term" value="F:acyltransferase activity, transferring groups other than amino-acyl groups"/>
    <property type="evidence" value="ECO:0007669"/>
    <property type="project" value="InterPro"/>
</dbReference>
<comment type="caution">
    <text evidence="2">The sequence shown here is derived from an EMBL/GenBank/DDBJ whole genome shotgun (WGS) entry which is preliminary data.</text>
</comment>
<accession>A0A426Q0Y9</accession>
<sequence length="180" mass="20033">MSGPEDRRQIIDMMDEARGENLTEEQRAERGWVQGRMNDELLAEFEAGTGVIVAEDTTNGRVAAFCVTSRPQVGDPGARGALVGYMESAHPDARWAMYGPVVIDPDYQGRGLMRRLLTRMADVLTGYDLGAAFVDTGNSRSMQVHRHYPFTEDGTYEFEGREIMVFTFSPAAFARDIRAS</sequence>
<name>A0A426Q0Y9_9CORY</name>
<evidence type="ECO:0000313" key="2">
    <source>
        <dbReference type="EMBL" id="RRO87642.1"/>
    </source>
</evidence>
<proteinExistence type="predicted"/>
<protein>
    <recommendedName>
        <fullName evidence="1">N-acetyltransferase domain-containing protein</fullName>
    </recommendedName>
</protein>
<dbReference type="Gene3D" id="3.40.630.30">
    <property type="match status" value="1"/>
</dbReference>
<dbReference type="InterPro" id="IPR016181">
    <property type="entry name" value="Acyl_CoA_acyltransferase"/>
</dbReference>
<dbReference type="EMBL" id="PQNK01000002">
    <property type="protein sequence ID" value="RRO87642.1"/>
    <property type="molecule type" value="Genomic_DNA"/>
</dbReference>
<dbReference type="Proteomes" id="UP000276526">
    <property type="component" value="Unassembled WGS sequence"/>
</dbReference>
<organism evidence="2 3">
    <name type="scientific">Corynebacterium bovis</name>
    <dbReference type="NCBI Taxonomy" id="36808"/>
    <lineage>
        <taxon>Bacteria</taxon>
        <taxon>Bacillati</taxon>
        <taxon>Actinomycetota</taxon>
        <taxon>Actinomycetes</taxon>
        <taxon>Mycobacteriales</taxon>
        <taxon>Corynebacteriaceae</taxon>
        <taxon>Corynebacterium</taxon>
    </lineage>
</organism>
<dbReference type="Pfam" id="PF00583">
    <property type="entry name" value="Acetyltransf_1"/>
    <property type="match status" value="1"/>
</dbReference>
<evidence type="ECO:0000313" key="3">
    <source>
        <dbReference type="Proteomes" id="UP000276526"/>
    </source>
</evidence>
<evidence type="ECO:0000259" key="1">
    <source>
        <dbReference type="Pfam" id="PF00583"/>
    </source>
</evidence>
<gene>
    <name evidence="2" type="ORF">CXF48_01640</name>
</gene>
<dbReference type="SUPFAM" id="SSF55729">
    <property type="entry name" value="Acyl-CoA N-acyltransferases (Nat)"/>
    <property type="match status" value="1"/>
</dbReference>
<reference evidence="2 3" key="1">
    <citation type="submission" date="2018-01" db="EMBL/GenBank/DDBJ databases">
        <title>Twenty Corynebacterium bovis Genomes.</title>
        <authorList>
            <person name="Gulvik C.A."/>
        </authorList>
    </citation>
    <scope>NUCLEOTIDE SEQUENCE [LARGE SCALE GENOMIC DNA]</scope>
    <source>
        <strain evidence="2 3">F6900</strain>
    </source>
</reference>
<dbReference type="RefSeq" id="WP_125173449.1">
    <property type="nucleotide sequence ID" value="NZ_JAPJOD010000037.1"/>
</dbReference>